<name>A0A8H6X841_9AGAR</name>
<evidence type="ECO:0000313" key="3">
    <source>
        <dbReference type="Proteomes" id="UP000620124"/>
    </source>
</evidence>
<proteinExistence type="predicted"/>
<dbReference type="Proteomes" id="UP000620124">
    <property type="component" value="Unassembled WGS sequence"/>
</dbReference>
<accession>A0A8H6X841</accession>
<organism evidence="1 3">
    <name type="scientific">Mycena venus</name>
    <dbReference type="NCBI Taxonomy" id="2733690"/>
    <lineage>
        <taxon>Eukaryota</taxon>
        <taxon>Fungi</taxon>
        <taxon>Dikarya</taxon>
        <taxon>Basidiomycota</taxon>
        <taxon>Agaricomycotina</taxon>
        <taxon>Agaricomycetes</taxon>
        <taxon>Agaricomycetidae</taxon>
        <taxon>Agaricales</taxon>
        <taxon>Marasmiineae</taxon>
        <taxon>Mycenaceae</taxon>
        <taxon>Mycena</taxon>
    </lineage>
</organism>
<dbReference type="EMBL" id="JACAZI010000023">
    <property type="protein sequence ID" value="KAF7336318.1"/>
    <property type="molecule type" value="Genomic_DNA"/>
</dbReference>
<evidence type="ECO:0000313" key="1">
    <source>
        <dbReference type="EMBL" id="KAF7336318.1"/>
    </source>
</evidence>
<gene>
    <name evidence="1" type="ORF">MVEN_02180200</name>
    <name evidence="2" type="ORF">MVEN_02180500</name>
</gene>
<dbReference type="AlphaFoldDB" id="A0A8H6X841"/>
<evidence type="ECO:0000313" key="2">
    <source>
        <dbReference type="EMBL" id="KAF7336321.1"/>
    </source>
</evidence>
<dbReference type="OrthoDB" id="2897099at2759"/>
<protein>
    <submittedName>
        <fullName evidence="1">Uncharacterized protein</fullName>
    </submittedName>
</protein>
<sequence>MRELSDVVIIMALYGGETASNYKAMSIRDRNNYVTEMVRDSCTKEGYFAGWKLLTNVTVASACSLPSPLVSDVLKCVSTYDSIRAGPERCVSAGLRVTITLSPTRNSVHHIGPKSLGGKAWIDSNEYAVAAQRGWSVAGFASMSPCIVFIWLGVQRKTIPRKDLEVLDAFSLRGTVDYDCDRVEANRPGFVRAMELESTYVADVSTPLQAAALASKLNYDLQLYVRRVQERWVRDRKGATSLGPSDIPPADWIAANLADCASLGAFGYESSSSDYSESRAAMFGAMVVANCYDLLFDRLTSNRMSSVTYLAAARVTQYDAHTAFLITVTDRTASRASRLSGLALLGENALLVTAAWVPFNDRYRTWERFVKYTRQLRGSTDSSAQAVLKMSTRPQVLVLPDDTKIEDAWVKATTPGVQQSLIPRDTPVYKPSSAPEMSDLPQPDLCSACVHGFQHALHDWAADEIHGISGLPHIAFAGSAVARAAAIRRVAIFATDTSCCEGCASRIGCWADLVGYTVLTASMLGEEGLSASEWLLECYAVWTVTIWPVSVPTVLSGFDLLCDVSQEEGAMGGRDVLDC</sequence>
<dbReference type="EMBL" id="JACAZI010000023">
    <property type="protein sequence ID" value="KAF7336321.1"/>
    <property type="molecule type" value="Genomic_DNA"/>
</dbReference>
<keyword evidence="3" id="KW-1185">Reference proteome</keyword>
<reference evidence="1" key="1">
    <citation type="submission" date="2020-05" db="EMBL/GenBank/DDBJ databases">
        <title>Mycena genomes resolve the evolution of fungal bioluminescence.</title>
        <authorList>
            <person name="Tsai I.J."/>
        </authorList>
    </citation>
    <scope>NUCLEOTIDE SEQUENCE</scope>
    <source>
        <strain evidence="1">CCC161011</strain>
    </source>
</reference>
<comment type="caution">
    <text evidence="1">The sequence shown here is derived from an EMBL/GenBank/DDBJ whole genome shotgun (WGS) entry which is preliminary data.</text>
</comment>